<keyword evidence="2" id="KW-1185">Reference proteome</keyword>
<dbReference type="Proteomes" id="UP001519363">
    <property type="component" value="Unassembled WGS sequence"/>
</dbReference>
<name>A0ABS5ARG3_9PSEU</name>
<evidence type="ECO:0000313" key="1">
    <source>
        <dbReference type="EMBL" id="MBP2479141.1"/>
    </source>
</evidence>
<dbReference type="EMBL" id="JAGIOO010000001">
    <property type="protein sequence ID" value="MBP2479141.1"/>
    <property type="molecule type" value="Genomic_DNA"/>
</dbReference>
<dbReference type="RefSeq" id="WP_086781176.1">
    <property type="nucleotide sequence ID" value="NZ_JAGIOO010000001.1"/>
</dbReference>
<sequence length="110" mass="12129">MDETPLPDPEAWQRIARPDRRLSIALAELYEYYPAVPGAPLPSQSYVDNAIHLLATPFQADQARANVVTGAVRHALAYPTWRSLVQHSGLVHLDAVRLMVAMVKTAAGDR</sequence>
<organism evidence="1 2">
    <name type="scientific">Crossiella equi</name>
    <dbReference type="NCBI Taxonomy" id="130796"/>
    <lineage>
        <taxon>Bacteria</taxon>
        <taxon>Bacillati</taxon>
        <taxon>Actinomycetota</taxon>
        <taxon>Actinomycetes</taxon>
        <taxon>Pseudonocardiales</taxon>
        <taxon>Pseudonocardiaceae</taxon>
        <taxon>Crossiella</taxon>
    </lineage>
</organism>
<accession>A0ABS5ARG3</accession>
<protein>
    <submittedName>
        <fullName evidence="1">Uncharacterized protein</fullName>
    </submittedName>
</protein>
<gene>
    <name evidence="1" type="ORF">JOF53_008013</name>
</gene>
<proteinExistence type="predicted"/>
<reference evidence="1 2" key="1">
    <citation type="submission" date="2021-03" db="EMBL/GenBank/DDBJ databases">
        <title>Sequencing the genomes of 1000 actinobacteria strains.</title>
        <authorList>
            <person name="Klenk H.-P."/>
        </authorList>
    </citation>
    <scope>NUCLEOTIDE SEQUENCE [LARGE SCALE GENOMIC DNA]</scope>
    <source>
        <strain evidence="1 2">DSM 44580</strain>
    </source>
</reference>
<comment type="caution">
    <text evidence="1">The sequence shown here is derived from an EMBL/GenBank/DDBJ whole genome shotgun (WGS) entry which is preliminary data.</text>
</comment>
<evidence type="ECO:0000313" key="2">
    <source>
        <dbReference type="Proteomes" id="UP001519363"/>
    </source>
</evidence>